<feature type="compositionally biased region" description="Basic and acidic residues" evidence="1">
    <location>
        <begin position="350"/>
        <end position="360"/>
    </location>
</feature>
<evidence type="ECO:0000313" key="2">
    <source>
        <dbReference type="EMBL" id="GEU49872.1"/>
    </source>
</evidence>
<name>A0A6L2KMP0_TANCI</name>
<sequence length="738" mass="84934">MVEKSKLDEDKEGKAVDPSHYHGMISTLLYLIASRPDLQFAICVCARYQARPTEKHLHAVKWIFRYLRGTINRGLWYPKDSSIALTAFADVDHADVLEIYMQQFWYTIKKIKKTSFYEFGLASKKFSIDVELFREILDICPRVPNEDFVTPLSKEDLLNFLIELGYKGPLDHLDSMQAKLRRRKIMPFPRFTKIIVNYFLSFNPFIPKGPNSGFNIIKDDGVISRLKFVRISEDFQEYGLAILDTMLTDEIKGKGSQGMKLVVSILASVEVSDESNPEPTRRQTSRRSSAIVVIRDIPTVPKKTTPRTQYSAAGQFGGVTKGTGIPPGFPAESTNTFKTSSKGTGIGPRVLDEVQEKKDYDDDDDQSIDIEDTDDDERIASDEGYAEMKMNWIDCSLNNQVKGKDVLKTKTKTLLLDQTKEKERISEKDSEPLNPSSASKKTSKLIAAEKDPLTFDELMATPIDFSKFAMHRLKIYKLTQADLVGDRCLFDLSKPLPLKGCPGHLTVASKYFFNNDLKYLKSTYSEKKYSTSLTKTKAARYELVGIEDKIPKQWSRAKVRYDKDAKRGIQHQGPKRQLFYKSQINKFSKYHVSKYHVYSTHRILSVVSVTINKLHGYGHLEQIVMRRADQKLYKFKGVVYEDLNKQKRVMRADTLNKFLDGTLKTVHDELQHRLLNFCLGYNKGMSRRKWSATDKRRSGLMVDLIDKKMFERKIIQNRERLVGARELEMDYRLMQRTV</sequence>
<accession>A0A6L2KMP0</accession>
<dbReference type="PANTHER" id="PTHR11439:SF509">
    <property type="entry name" value="RNA-DIRECTED DNA POLYMERASE"/>
    <property type="match status" value="1"/>
</dbReference>
<protein>
    <submittedName>
        <fullName evidence="2">Uncharacterized mitochondrial protein AtMg00810-like</fullName>
    </submittedName>
</protein>
<feature type="compositionally biased region" description="Acidic residues" evidence="1">
    <location>
        <begin position="361"/>
        <end position="374"/>
    </location>
</feature>
<dbReference type="EMBL" id="BKCJ010002629">
    <property type="protein sequence ID" value="GEU49872.1"/>
    <property type="molecule type" value="Genomic_DNA"/>
</dbReference>
<comment type="caution">
    <text evidence="2">The sequence shown here is derived from an EMBL/GenBank/DDBJ whole genome shotgun (WGS) entry which is preliminary data.</text>
</comment>
<dbReference type="AlphaFoldDB" id="A0A6L2KMP0"/>
<feature type="compositionally biased region" description="Basic and acidic residues" evidence="1">
    <location>
        <begin position="421"/>
        <end position="431"/>
    </location>
</feature>
<proteinExistence type="predicted"/>
<feature type="compositionally biased region" description="Polar residues" evidence="1">
    <location>
        <begin position="332"/>
        <end position="343"/>
    </location>
</feature>
<gene>
    <name evidence="2" type="ORF">Tci_021850</name>
</gene>
<feature type="region of interest" description="Disordered" evidence="1">
    <location>
        <begin position="421"/>
        <end position="443"/>
    </location>
</feature>
<organism evidence="2">
    <name type="scientific">Tanacetum cinerariifolium</name>
    <name type="common">Dalmatian daisy</name>
    <name type="synonym">Chrysanthemum cinerariifolium</name>
    <dbReference type="NCBI Taxonomy" id="118510"/>
    <lineage>
        <taxon>Eukaryota</taxon>
        <taxon>Viridiplantae</taxon>
        <taxon>Streptophyta</taxon>
        <taxon>Embryophyta</taxon>
        <taxon>Tracheophyta</taxon>
        <taxon>Spermatophyta</taxon>
        <taxon>Magnoliopsida</taxon>
        <taxon>eudicotyledons</taxon>
        <taxon>Gunneridae</taxon>
        <taxon>Pentapetalae</taxon>
        <taxon>asterids</taxon>
        <taxon>campanulids</taxon>
        <taxon>Asterales</taxon>
        <taxon>Asteraceae</taxon>
        <taxon>Asteroideae</taxon>
        <taxon>Anthemideae</taxon>
        <taxon>Anthemidinae</taxon>
        <taxon>Tanacetum</taxon>
    </lineage>
</organism>
<reference evidence="2" key="1">
    <citation type="journal article" date="2019" name="Sci. Rep.">
        <title>Draft genome of Tanacetum cinerariifolium, the natural source of mosquito coil.</title>
        <authorList>
            <person name="Yamashiro T."/>
            <person name="Shiraishi A."/>
            <person name="Satake H."/>
            <person name="Nakayama K."/>
        </authorList>
    </citation>
    <scope>NUCLEOTIDE SEQUENCE</scope>
</reference>
<dbReference type="PANTHER" id="PTHR11439">
    <property type="entry name" value="GAG-POL-RELATED RETROTRANSPOSON"/>
    <property type="match status" value="1"/>
</dbReference>
<evidence type="ECO:0000256" key="1">
    <source>
        <dbReference type="SAM" id="MobiDB-lite"/>
    </source>
</evidence>
<feature type="region of interest" description="Disordered" evidence="1">
    <location>
        <begin position="303"/>
        <end position="374"/>
    </location>
</feature>